<dbReference type="InterPro" id="IPR029017">
    <property type="entry name" value="Enolase-like_N"/>
</dbReference>
<dbReference type="SFLD" id="SFLDS00001">
    <property type="entry name" value="Enolase"/>
    <property type="match status" value="1"/>
</dbReference>
<feature type="domain" description="Mandelate racemase/muconate lactonizing enzyme C-terminal" evidence="2">
    <location>
        <begin position="134"/>
        <end position="268"/>
    </location>
</feature>
<dbReference type="Pfam" id="PF02746">
    <property type="entry name" value="MR_MLE_N"/>
    <property type="match status" value="1"/>
</dbReference>
<sequence>MKIIDVRGALIGRNPVIRVLTDEGVDGFGQAEWSVPQVISVVPMFRDLLIGLDPTDIEHCMLAIRRSGGFKPWGAVVSAIDLALHDLVGRYYGVPVHKLLGGKVRDRVRVYNGGVRPGPEGVGREHYPSRGTTPEDYASRMRHMKAAAEGFTIIKEGVGFHDYSVQTTRGLAFNDGRVGDTHPNRGPLTPRGLRHIVDCVRAMKSELGDEIGLALDMGPGWTVSDAIRVMREIEPLGIMWGEDLLSGNFVPWVHVAEYKELTRSTSTPTHTGEQIYLRHNFRELIGQQAVRVIGPEMLDVGGMAELKWVAELADLYGIGVAPHGVHDGLLGLAALVQVCATLPDNFIAFEYPVAEDPWWYDIVTGLPSRIVVDGFIQVPDAPGLGVRFDVEATRRYLRPEDRDFFDWPGSASAPR</sequence>
<dbReference type="InterPro" id="IPR029065">
    <property type="entry name" value="Enolase_C-like"/>
</dbReference>
<dbReference type="EMBL" id="FOFA01000007">
    <property type="protein sequence ID" value="SEQ97168.1"/>
    <property type="molecule type" value="Genomic_DNA"/>
</dbReference>
<dbReference type="Pfam" id="PF13378">
    <property type="entry name" value="MR_MLE_C"/>
    <property type="match status" value="1"/>
</dbReference>
<dbReference type="GO" id="GO:0016829">
    <property type="term" value="F:lyase activity"/>
    <property type="evidence" value="ECO:0007669"/>
    <property type="project" value="UniProtKB-KW"/>
</dbReference>
<organism evidence="3 4">
    <name type="scientific">Microlunatus flavus</name>
    <dbReference type="NCBI Taxonomy" id="1036181"/>
    <lineage>
        <taxon>Bacteria</taxon>
        <taxon>Bacillati</taxon>
        <taxon>Actinomycetota</taxon>
        <taxon>Actinomycetes</taxon>
        <taxon>Propionibacteriales</taxon>
        <taxon>Propionibacteriaceae</taxon>
        <taxon>Microlunatus</taxon>
    </lineage>
</organism>
<proteinExistence type="predicted"/>
<gene>
    <name evidence="3" type="ORF">SAMN05421756_107166</name>
</gene>
<dbReference type="Proteomes" id="UP000198504">
    <property type="component" value="Unassembled WGS sequence"/>
</dbReference>
<dbReference type="STRING" id="1036181.SAMN05421756_107166"/>
<dbReference type="PANTHER" id="PTHR48080">
    <property type="entry name" value="D-GALACTONATE DEHYDRATASE-RELATED"/>
    <property type="match status" value="1"/>
</dbReference>
<dbReference type="SUPFAM" id="SSF51604">
    <property type="entry name" value="Enolase C-terminal domain-like"/>
    <property type="match status" value="1"/>
</dbReference>
<dbReference type="RefSeq" id="WP_091183115.1">
    <property type="nucleotide sequence ID" value="NZ_FOFA01000007.1"/>
</dbReference>
<protein>
    <submittedName>
        <fullName evidence="3">L-alanine-DL-glutamate epimerase</fullName>
    </submittedName>
</protein>
<dbReference type="SMART" id="SM00922">
    <property type="entry name" value="MR_MLE"/>
    <property type="match status" value="1"/>
</dbReference>
<keyword evidence="1" id="KW-0456">Lyase</keyword>
<dbReference type="SUPFAM" id="SSF54826">
    <property type="entry name" value="Enolase N-terminal domain-like"/>
    <property type="match status" value="1"/>
</dbReference>
<dbReference type="InterPro" id="IPR036849">
    <property type="entry name" value="Enolase-like_C_sf"/>
</dbReference>
<dbReference type="PANTHER" id="PTHR48080:SF2">
    <property type="entry name" value="D-GALACTONATE DEHYDRATASE"/>
    <property type="match status" value="1"/>
</dbReference>
<dbReference type="OrthoDB" id="5168231at2"/>
<dbReference type="InterPro" id="IPR013342">
    <property type="entry name" value="Mandelate_racemase_C"/>
</dbReference>
<name>A0A1H9KDP6_9ACTN</name>
<dbReference type="InterPro" id="IPR034593">
    <property type="entry name" value="DgoD-like"/>
</dbReference>
<reference evidence="4" key="1">
    <citation type="submission" date="2016-10" db="EMBL/GenBank/DDBJ databases">
        <authorList>
            <person name="Varghese N."/>
            <person name="Submissions S."/>
        </authorList>
    </citation>
    <scope>NUCLEOTIDE SEQUENCE [LARGE SCALE GENOMIC DNA]</scope>
    <source>
        <strain evidence="4">CGMCC 4.6856</strain>
    </source>
</reference>
<evidence type="ECO:0000259" key="2">
    <source>
        <dbReference type="SMART" id="SM00922"/>
    </source>
</evidence>
<dbReference type="CDD" id="cd03316">
    <property type="entry name" value="MR_like"/>
    <property type="match status" value="1"/>
</dbReference>
<dbReference type="InterPro" id="IPR013341">
    <property type="entry name" value="Mandelate_racemase_N_dom"/>
</dbReference>
<keyword evidence="4" id="KW-1185">Reference proteome</keyword>
<evidence type="ECO:0000313" key="3">
    <source>
        <dbReference type="EMBL" id="SEQ97168.1"/>
    </source>
</evidence>
<dbReference type="AlphaFoldDB" id="A0A1H9KDP6"/>
<accession>A0A1H9KDP6</accession>
<dbReference type="Gene3D" id="3.20.20.120">
    <property type="entry name" value="Enolase-like C-terminal domain"/>
    <property type="match status" value="1"/>
</dbReference>
<evidence type="ECO:0000256" key="1">
    <source>
        <dbReference type="ARBA" id="ARBA00023239"/>
    </source>
</evidence>
<evidence type="ECO:0000313" key="4">
    <source>
        <dbReference type="Proteomes" id="UP000198504"/>
    </source>
</evidence>
<dbReference type="Gene3D" id="3.30.390.10">
    <property type="entry name" value="Enolase-like, N-terminal domain"/>
    <property type="match status" value="1"/>
</dbReference>